<feature type="compositionally biased region" description="Polar residues" evidence="1">
    <location>
        <begin position="237"/>
        <end position="248"/>
    </location>
</feature>
<feature type="region of interest" description="Disordered" evidence="1">
    <location>
        <begin position="137"/>
        <end position="251"/>
    </location>
</feature>
<dbReference type="Proteomes" id="UP000029567">
    <property type="component" value="Unassembled WGS sequence"/>
</dbReference>
<protein>
    <submittedName>
        <fullName evidence="2">BclA protein</fullName>
    </submittedName>
</protein>
<evidence type="ECO:0000256" key="1">
    <source>
        <dbReference type="SAM" id="MobiDB-lite"/>
    </source>
</evidence>
<sequence length="311" mass="31347">MTNRRPLARVSGRTRQLPDGDQLDSAVLANAIAVVLTGLVTSNKSAVAATDTVLQAIGKLQAQATLALTAEHIGTAPNQIPAVTHLGALAFVDQVGATMVLRHTPASSPGNWWREYISNTETVIKFHGFDDIVRTVSEVGPQGPAGPTGATGPAGPTGATGATGATGPEGPTGPAGAAGATGATGPQGPKGDTGATGSQGPKGDKGDTGAQGVQGIQGPKGDTGATGPQGAKGDTGTFDTGQVGTAPNQLPAGTHLGAMAFMDEAGTTMVYLHSPDQPRNSVWRERVSDTETTLKYRGSDGVIRSRQELWT</sequence>
<dbReference type="AlphaFoldDB" id="A0A0E3BES2"/>
<evidence type="ECO:0000313" key="3">
    <source>
        <dbReference type="Proteomes" id="UP000029567"/>
    </source>
</evidence>
<dbReference type="Pfam" id="PF01391">
    <property type="entry name" value="Collagen"/>
    <property type="match status" value="1"/>
</dbReference>
<evidence type="ECO:0000313" key="2">
    <source>
        <dbReference type="EMBL" id="KGG90955.1"/>
    </source>
</evidence>
<organism evidence="2 3">
    <name type="scientific">Comamonas thiooxydans</name>
    <dbReference type="NCBI Taxonomy" id="363952"/>
    <lineage>
        <taxon>Bacteria</taxon>
        <taxon>Pseudomonadati</taxon>
        <taxon>Pseudomonadota</taxon>
        <taxon>Betaproteobacteria</taxon>
        <taxon>Burkholderiales</taxon>
        <taxon>Comamonadaceae</taxon>
        <taxon>Comamonas</taxon>
    </lineage>
</organism>
<feature type="compositionally biased region" description="Low complexity" evidence="1">
    <location>
        <begin position="140"/>
        <end position="189"/>
    </location>
</feature>
<dbReference type="PANTHER" id="PTHR24637:SF421">
    <property type="entry name" value="CUTICLE COLLAGEN DPY-2"/>
    <property type="match status" value="1"/>
</dbReference>
<dbReference type="PANTHER" id="PTHR24637">
    <property type="entry name" value="COLLAGEN"/>
    <property type="match status" value="1"/>
</dbReference>
<accession>A0A0E3BES2</accession>
<proteinExistence type="predicted"/>
<gene>
    <name evidence="2" type="ORF">P245_14385</name>
</gene>
<dbReference type="EMBL" id="AWTN01000094">
    <property type="protein sequence ID" value="KGG90955.1"/>
    <property type="molecule type" value="Genomic_DNA"/>
</dbReference>
<name>A0A0E3BES2_9BURK</name>
<comment type="caution">
    <text evidence="2">The sequence shown here is derived from an EMBL/GenBank/DDBJ whole genome shotgun (WGS) entry which is preliminary data.</text>
</comment>
<dbReference type="InterPro" id="IPR008160">
    <property type="entry name" value="Collagen"/>
</dbReference>
<reference evidence="2 3" key="1">
    <citation type="submission" date="2013-09" db="EMBL/GenBank/DDBJ databases">
        <title>High correlation between genotypes and phenotypes of environmental bacteria Comamonas testosteroni strains.</title>
        <authorList>
            <person name="Liu L."/>
            <person name="Zhu W."/>
            <person name="Xia X."/>
            <person name="Xu B."/>
            <person name="Luo M."/>
            <person name="Wang G."/>
        </authorList>
    </citation>
    <scope>NUCLEOTIDE SEQUENCE [LARGE SCALE GENOMIC DNA]</scope>
    <source>
        <strain evidence="2 3">JL14</strain>
    </source>
</reference>